<dbReference type="Pfam" id="PF22003">
    <property type="entry name" value="MrkDrd"/>
    <property type="match status" value="1"/>
</dbReference>
<feature type="chain" id="PRO_5046707080" evidence="4">
    <location>
        <begin position="33"/>
        <end position="333"/>
    </location>
</feature>
<dbReference type="Gene3D" id="2.60.40.3310">
    <property type="match status" value="1"/>
</dbReference>
<dbReference type="PANTHER" id="PTHR33420">
    <property type="entry name" value="FIMBRIAL SUBUNIT ELFA-RELATED"/>
    <property type="match status" value="1"/>
</dbReference>
<name>A0ABU1VGA5_9BURK</name>
<evidence type="ECO:0000256" key="3">
    <source>
        <dbReference type="ARBA" id="ARBA00023263"/>
    </source>
</evidence>
<evidence type="ECO:0000256" key="4">
    <source>
        <dbReference type="SAM" id="SignalP"/>
    </source>
</evidence>
<dbReference type="InterPro" id="IPR054160">
    <property type="entry name" value="MrkD_recept-bd"/>
</dbReference>
<dbReference type="Gene3D" id="2.60.40.1090">
    <property type="entry name" value="Fimbrial-type adhesion domain"/>
    <property type="match status" value="1"/>
</dbReference>
<protein>
    <submittedName>
        <fullName evidence="7">Type 1 fimbria pilin</fullName>
    </submittedName>
</protein>
<dbReference type="InterPro" id="IPR050263">
    <property type="entry name" value="Bact_Fimbrial_Adh_Pro"/>
</dbReference>
<evidence type="ECO:0000259" key="6">
    <source>
        <dbReference type="Pfam" id="PF22003"/>
    </source>
</evidence>
<proteinExistence type="inferred from homology"/>
<evidence type="ECO:0000256" key="1">
    <source>
        <dbReference type="ARBA" id="ARBA00004561"/>
    </source>
</evidence>
<feature type="domain" description="Fimbrial-type adhesion" evidence="5">
    <location>
        <begin position="197"/>
        <end position="332"/>
    </location>
</feature>
<sequence length="333" mass="34310">MNKSRTEMSRNFTGLRWMLALLLSLCALAAQAQCTTSLPSTTAINFGNVPVPSSAPIGTVLATRTIPYTVSCSAAGGVRHSVVYEIPTSRSTAYSDVLATDNPGIGVRITRAASSTGMTSTNGNGPTSTPPYSANQTVAANTSTGAALSYSDTMKLELVKIAAGAITPGNLGTRSTFIRLDSNSTRVSRTVTDTGVVYSPACAVHSSVQTVTLDTISANDLSTVGAVAGTKAFNISLTCDGGMTLHTSFSDNTVPGNTTNVLTNNVSATQAGVGLQILRSGTPVNFGSDMTIISTSTNGTPVTIPLEARYIRRSGALTGGLVQGVFTYTLTYH</sequence>
<feature type="signal peptide" evidence="4">
    <location>
        <begin position="1"/>
        <end position="32"/>
    </location>
</feature>
<dbReference type="Pfam" id="PF00419">
    <property type="entry name" value="Fimbrial"/>
    <property type="match status" value="1"/>
</dbReference>
<dbReference type="EMBL" id="JAVDWE010000013">
    <property type="protein sequence ID" value="MDR7096375.1"/>
    <property type="molecule type" value="Genomic_DNA"/>
</dbReference>
<evidence type="ECO:0000259" key="5">
    <source>
        <dbReference type="Pfam" id="PF00419"/>
    </source>
</evidence>
<evidence type="ECO:0000313" key="8">
    <source>
        <dbReference type="Proteomes" id="UP001265550"/>
    </source>
</evidence>
<dbReference type="InterPro" id="IPR008966">
    <property type="entry name" value="Adhesion_dom_sf"/>
</dbReference>
<evidence type="ECO:0000313" key="7">
    <source>
        <dbReference type="EMBL" id="MDR7096375.1"/>
    </source>
</evidence>
<dbReference type="InterPro" id="IPR000259">
    <property type="entry name" value="Adhesion_dom_fimbrial"/>
</dbReference>
<dbReference type="SUPFAM" id="SSF49401">
    <property type="entry name" value="Bacterial adhesins"/>
    <property type="match status" value="2"/>
</dbReference>
<comment type="subcellular location">
    <subcellularLocation>
        <location evidence="1">Fimbrium</location>
    </subcellularLocation>
</comment>
<comment type="caution">
    <text evidence="7">The sequence shown here is derived from an EMBL/GenBank/DDBJ whole genome shotgun (WGS) entry which is preliminary data.</text>
</comment>
<feature type="domain" description="MrkD-like receptor binding" evidence="6">
    <location>
        <begin position="44"/>
        <end position="170"/>
    </location>
</feature>
<comment type="similarity">
    <text evidence="2">Belongs to the fimbrial protein family.</text>
</comment>
<accession>A0ABU1VGA5</accession>
<dbReference type="Proteomes" id="UP001265550">
    <property type="component" value="Unassembled WGS sequence"/>
</dbReference>
<reference evidence="7 8" key="1">
    <citation type="submission" date="2023-07" db="EMBL/GenBank/DDBJ databases">
        <title>Sorghum-associated microbial communities from plants grown in Nebraska, USA.</title>
        <authorList>
            <person name="Schachtman D."/>
        </authorList>
    </citation>
    <scope>NUCLEOTIDE SEQUENCE [LARGE SCALE GENOMIC DNA]</scope>
    <source>
        <strain evidence="7 8">BE240</strain>
    </source>
</reference>
<keyword evidence="8" id="KW-1185">Reference proteome</keyword>
<dbReference type="InterPro" id="IPR036937">
    <property type="entry name" value="Adhesion_dom_fimbrial_sf"/>
</dbReference>
<keyword evidence="4" id="KW-0732">Signal</keyword>
<gene>
    <name evidence="7" type="ORF">J2X09_004132</name>
</gene>
<evidence type="ECO:0000256" key="2">
    <source>
        <dbReference type="ARBA" id="ARBA00006671"/>
    </source>
</evidence>
<dbReference type="PANTHER" id="PTHR33420:SF14">
    <property type="entry name" value="TYPE 1 FIMBRIN D-MANNOSE SPECIFIC ADHESIN"/>
    <property type="match status" value="1"/>
</dbReference>
<keyword evidence="3" id="KW-0281">Fimbrium</keyword>
<organism evidence="7 8">
    <name type="scientific">Hydrogenophaga laconesensis</name>
    <dbReference type="NCBI Taxonomy" id="1805971"/>
    <lineage>
        <taxon>Bacteria</taxon>
        <taxon>Pseudomonadati</taxon>
        <taxon>Pseudomonadota</taxon>
        <taxon>Betaproteobacteria</taxon>
        <taxon>Burkholderiales</taxon>
        <taxon>Comamonadaceae</taxon>
        <taxon>Hydrogenophaga</taxon>
    </lineage>
</organism>